<accession>A0A811BPH5</accession>
<feature type="compositionally biased region" description="Low complexity" evidence="1">
    <location>
        <begin position="98"/>
        <end position="109"/>
    </location>
</feature>
<sequence>MTDPRLRYPYRHGAEPEGFVGADAVWRGTAPPPMRNLARAPGGVGLAWQQPQQQQQQQQHAYDRSAAFAAQPVLGYGDAAAYRGASDDDEGADDGEIDGMSGSDGAYSDGEGGYSDDDGDGAYSPPGSPAWGGGYVAPTRAWW</sequence>
<feature type="compositionally biased region" description="Low complexity" evidence="1">
    <location>
        <begin position="49"/>
        <end position="59"/>
    </location>
</feature>
<evidence type="ECO:0000313" key="2">
    <source>
        <dbReference type="EMBL" id="BCU03200.1"/>
    </source>
</evidence>
<evidence type="ECO:0000256" key="1">
    <source>
        <dbReference type="SAM" id="MobiDB-lite"/>
    </source>
</evidence>
<evidence type="ECO:0000313" key="3">
    <source>
        <dbReference type="Proteomes" id="UP001253637"/>
    </source>
</evidence>
<dbReference type="Proteomes" id="UP001253637">
    <property type="component" value="Segment"/>
</dbReference>
<protein>
    <submittedName>
        <fullName evidence="2">Uncharacterized protein</fullName>
    </submittedName>
</protein>
<organism evidence="2 3">
    <name type="scientific">Pandoravirus japonicus</name>
    <dbReference type="NCBI Taxonomy" id="2823154"/>
    <lineage>
        <taxon>Viruses</taxon>
        <taxon>Pandoravirus</taxon>
    </lineage>
</organism>
<feature type="compositionally biased region" description="Acidic residues" evidence="1">
    <location>
        <begin position="87"/>
        <end position="97"/>
    </location>
</feature>
<feature type="region of interest" description="Disordered" evidence="1">
    <location>
        <begin position="31"/>
        <end position="66"/>
    </location>
</feature>
<dbReference type="EMBL" id="LC625835">
    <property type="protein sequence ID" value="BCU03200.1"/>
    <property type="molecule type" value="Genomic_DNA"/>
</dbReference>
<reference evidence="2" key="1">
    <citation type="submission" date="2021-04" db="EMBL/GenBank/DDBJ databases">
        <title>Draft Genome Sequence of Pandoravirus japonicus, Isolated from the Sabaishi River of Niigata, Japan.</title>
        <authorList>
            <person name="Hosokawa N."/>
            <person name="Takahashi H."/>
            <person name="Aoki K."/>
            <person name="Takemura M."/>
        </authorList>
    </citation>
    <scope>NUCLEOTIDE SEQUENCE</scope>
</reference>
<feature type="region of interest" description="Disordered" evidence="1">
    <location>
        <begin position="81"/>
        <end position="143"/>
    </location>
</feature>
<name>A0A811BPH5_9VIRU</name>
<proteinExistence type="predicted"/>